<dbReference type="Pfam" id="PF00881">
    <property type="entry name" value="Nitroreductase"/>
    <property type="match status" value="1"/>
</dbReference>
<dbReference type="Gene3D" id="3.40.109.10">
    <property type="entry name" value="NADH Oxidase"/>
    <property type="match status" value="1"/>
</dbReference>
<dbReference type="EMBL" id="JAFBEH010000017">
    <property type="protein sequence ID" value="MBM7642691.1"/>
    <property type="molecule type" value="Genomic_DNA"/>
</dbReference>
<keyword evidence="3" id="KW-0560">Oxidoreductase</keyword>
<dbReference type="InterPro" id="IPR000415">
    <property type="entry name" value="Nitroreductase-like"/>
</dbReference>
<comment type="caution">
    <text evidence="5">The sequence shown here is derived from an EMBL/GenBank/DDBJ whole genome shotgun (WGS) entry which is preliminary data.</text>
</comment>
<sequence>MTFAETLKNRISIRDFKAEAPSHEELTAIVADAQMAPSWANTQPWKVYIATGDTMEAIRKDHMEKAAAGTKGYSDLPTKSRKDWGVHSLENMTAWLDKLGQDPKMENFSQANAQLWNAPAMAYITIPRTAPVWSVYDAGAFAQTLMLAAASRQVDTMVAYENVRFPDEIREHMAVSDDEIIVAGIALGYRSDNHINLLGRDRTATEEILTIK</sequence>
<name>A0ABS2PRM9_9STRE</name>
<dbReference type="CDD" id="cd02136">
    <property type="entry name" value="PnbA_NfnB-like"/>
    <property type="match status" value="1"/>
</dbReference>
<evidence type="ECO:0000256" key="1">
    <source>
        <dbReference type="ARBA" id="ARBA00022630"/>
    </source>
</evidence>
<dbReference type="RefSeq" id="WP_205009532.1">
    <property type="nucleotide sequence ID" value="NZ_JAFBEH010000017.1"/>
</dbReference>
<proteinExistence type="predicted"/>
<protein>
    <submittedName>
        <fullName evidence="5">Nitroreductase</fullName>
    </submittedName>
</protein>
<feature type="domain" description="Nitroreductase" evidence="4">
    <location>
        <begin position="7"/>
        <end position="189"/>
    </location>
</feature>
<keyword evidence="6" id="KW-1185">Reference proteome</keyword>
<dbReference type="PANTHER" id="PTHR23026:SF90">
    <property type="entry name" value="IODOTYROSINE DEIODINASE 1"/>
    <property type="match status" value="1"/>
</dbReference>
<accession>A0ABS2PRM9</accession>
<keyword evidence="1" id="KW-0285">Flavoprotein</keyword>
<evidence type="ECO:0000256" key="2">
    <source>
        <dbReference type="ARBA" id="ARBA00022643"/>
    </source>
</evidence>
<keyword evidence="2" id="KW-0288">FMN</keyword>
<dbReference type="Proteomes" id="UP000697472">
    <property type="component" value="Unassembled WGS sequence"/>
</dbReference>
<gene>
    <name evidence="5" type="ORF">JOC28_000988</name>
</gene>
<dbReference type="InterPro" id="IPR050627">
    <property type="entry name" value="Nitroreductase/BluB"/>
</dbReference>
<organism evidence="5 6">
    <name type="scientific">Streptococcus loxodontisalivarius</name>
    <dbReference type="NCBI Taxonomy" id="1349415"/>
    <lineage>
        <taxon>Bacteria</taxon>
        <taxon>Bacillati</taxon>
        <taxon>Bacillota</taxon>
        <taxon>Bacilli</taxon>
        <taxon>Lactobacillales</taxon>
        <taxon>Streptococcaceae</taxon>
        <taxon>Streptococcus</taxon>
    </lineage>
</organism>
<evidence type="ECO:0000313" key="5">
    <source>
        <dbReference type="EMBL" id="MBM7642691.1"/>
    </source>
</evidence>
<dbReference type="SUPFAM" id="SSF55469">
    <property type="entry name" value="FMN-dependent nitroreductase-like"/>
    <property type="match status" value="1"/>
</dbReference>
<dbReference type="PANTHER" id="PTHR23026">
    <property type="entry name" value="NADPH NITROREDUCTASE"/>
    <property type="match status" value="1"/>
</dbReference>
<reference evidence="5 6" key="1">
    <citation type="submission" date="2021-01" db="EMBL/GenBank/DDBJ databases">
        <title>Genomic Encyclopedia of Type Strains, Phase IV (KMG-IV): sequencing the most valuable type-strain genomes for metagenomic binning, comparative biology and taxonomic classification.</title>
        <authorList>
            <person name="Goeker M."/>
        </authorList>
    </citation>
    <scope>NUCLEOTIDE SEQUENCE [LARGE SCALE GENOMIC DNA]</scope>
    <source>
        <strain evidence="5 6">DSM 27382</strain>
    </source>
</reference>
<evidence type="ECO:0000259" key="4">
    <source>
        <dbReference type="Pfam" id="PF00881"/>
    </source>
</evidence>
<evidence type="ECO:0000256" key="3">
    <source>
        <dbReference type="ARBA" id="ARBA00023002"/>
    </source>
</evidence>
<dbReference type="InterPro" id="IPR029479">
    <property type="entry name" value="Nitroreductase"/>
</dbReference>
<evidence type="ECO:0000313" key="6">
    <source>
        <dbReference type="Proteomes" id="UP000697472"/>
    </source>
</evidence>